<keyword evidence="7" id="KW-1185">Reference proteome</keyword>
<dbReference type="PROSITE" id="PS00624">
    <property type="entry name" value="GMC_OXRED_2"/>
    <property type="match status" value="1"/>
</dbReference>
<dbReference type="InterPro" id="IPR000172">
    <property type="entry name" value="GMC_OxRdtase_N"/>
</dbReference>
<feature type="active site" description="Proton donor" evidence="2">
    <location>
        <position position="562"/>
    </location>
</feature>
<feature type="binding site" evidence="3">
    <location>
        <position position="122"/>
    </location>
    <ligand>
        <name>FAD</name>
        <dbReference type="ChEBI" id="CHEBI:57692"/>
    </ligand>
</feature>
<keyword evidence="3" id="KW-0285">Flavoprotein</keyword>
<feature type="active site" description="Proton acceptor" evidence="2">
    <location>
        <position position="605"/>
    </location>
</feature>
<dbReference type="Proteomes" id="UP000078559">
    <property type="component" value="Chromosome 3"/>
</dbReference>
<evidence type="ECO:0000313" key="7">
    <source>
        <dbReference type="Proteomes" id="UP000078559"/>
    </source>
</evidence>
<accession>A0A194VVK2</accession>
<dbReference type="PANTHER" id="PTHR11552">
    <property type="entry name" value="GLUCOSE-METHANOL-CHOLINE GMC OXIDOREDUCTASE"/>
    <property type="match status" value="1"/>
</dbReference>
<feature type="binding site" evidence="3">
    <location>
        <position position="244"/>
    </location>
    <ligand>
        <name>FAD</name>
        <dbReference type="ChEBI" id="CHEBI:57692"/>
    </ligand>
</feature>
<name>A0A194VVK2_CYTMA</name>
<dbReference type="Gene3D" id="3.50.50.60">
    <property type="entry name" value="FAD/NAD(P)-binding domain"/>
    <property type="match status" value="1"/>
</dbReference>
<dbReference type="Gene3D" id="3.30.560.10">
    <property type="entry name" value="Glucose Oxidase, domain 3"/>
    <property type="match status" value="1"/>
</dbReference>
<gene>
    <name evidence="6" type="ORF">VM1G_02608</name>
</gene>
<evidence type="ECO:0000313" key="6">
    <source>
        <dbReference type="EMBL" id="KUI67918.1"/>
    </source>
</evidence>
<dbReference type="SUPFAM" id="SSF51905">
    <property type="entry name" value="FAD/NAD(P)-binding domain"/>
    <property type="match status" value="1"/>
</dbReference>
<dbReference type="GO" id="GO:0016614">
    <property type="term" value="F:oxidoreductase activity, acting on CH-OH group of donors"/>
    <property type="evidence" value="ECO:0007669"/>
    <property type="project" value="InterPro"/>
</dbReference>
<dbReference type="OrthoDB" id="269227at2759"/>
<dbReference type="InterPro" id="IPR012132">
    <property type="entry name" value="GMC_OxRdtase"/>
</dbReference>
<sequence length="625" mass="65701">MPPTVCHVDHMVDFQIRVVPTSALQHRGRAPGSDSFGPAVDARPKGRDIRESTTGVDDVFDYGLPSASILVIEAGPYVTDDLDINVPGLRGKTLGTIYDWNFTTLPVEALKNRTIAVNRGRVLGGCSAHNGLIWNRAAVAEYDSWEELGNPGWNWETIYAAMQKSENYTGKNKLISPLLNLWEPSVGNVSSLVGNNNSNQGLPMGISLGGPNSIDPTHYNASYSTNGYLPQAGPNLTILPNTTVAKVNLQKTASRSNESLYTATGVTLLDGTTLTANKEVILSAGAVQSPQLLELSGVGQPDILRAAGITPLIDLAGVGENYQDHTGFSISYQLKDDTDYLTSDLMTTNATFAAEELAKWFAGETSLYDSGGGVGFAFADWTTLLGADKAAQLKALAKPSANAPSGSPQPPPPPPPPPPDAVTRMKLALLDDPSVPQAELVIGTGYSGSKGYPARGTPLYGKRFITLEAAVEHPLSRGSTHVNAADPLLGKPAIDARFFSHAYDRAGTVALARALRALAAAEPLRSVLAAEYEPGLAVVPGDATDEEWWEGYLAGVASSTWHLAGTCAMLPRGEGGVVGADLRVYGTGNLRVVDASVAPLLVAAHPQTVVYGIAEVAAGMVVAGL</sequence>
<dbReference type="Pfam" id="PF00732">
    <property type="entry name" value="GMC_oxred_N"/>
    <property type="match status" value="1"/>
</dbReference>
<proteinExistence type="inferred from homology"/>
<keyword evidence="3" id="KW-0274">FAD</keyword>
<evidence type="ECO:0000256" key="2">
    <source>
        <dbReference type="PIRSR" id="PIRSR000137-1"/>
    </source>
</evidence>
<dbReference type="SUPFAM" id="SSF54373">
    <property type="entry name" value="FAD-linked reductases, C-terminal domain"/>
    <property type="match status" value="1"/>
</dbReference>
<comment type="cofactor">
    <cofactor evidence="3">
        <name>FAD</name>
        <dbReference type="ChEBI" id="CHEBI:57692"/>
    </cofactor>
</comment>
<dbReference type="GO" id="GO:0044550">
    <property type="term" value="P:secondary metabolite biosynthetic process"/>
    <property type="evidence" value="ECO:0007669"/>
    <property type="project" value="TreeGrafter"/>
</dbReference>
<comment type="similarity">
    <text evidence="1">Belongs to the GMC oxidoreductase family.</text>
</comment>
<reference evidence="6" key="1">
    <citation type="submission" date="2014-12" db="EMBL/GenBank/DDBJ databases">
        <title>Genome Sequence of Valsa Canker Pathogens Uncovers a Specific Adaption of Colonization on Woody Bark.</title>
        <authorList>
            <person name="Yin Z."/>
            <person name="Liu H."/>
            <person name="Gao X."/>
            <person name="Li Z."/>
            <person name="Song N."/>
            <person name="Ke X."/>
            <person name="Dai Q."/>
            <person name="Wu Y."/>
            <person name="Sun Y."/>
            <person name="Xu J.-R."/>
            <person name="Kang Z.K."/>
            <person name="Wang L."/>
            <person name="Huang L."/>
        </authorList>
    </citation>
    <scope>NUCLEOTIDE SEQUENCE [LARGE SCALE GENOMIC DNA]</scope>
    <source>
        <strain evidence="6">03-8</strain>
    </source>
</reference>
<feature type="region of interest" description="Disordered" evidence="4">
    <location>
        <begin position="25"/>
        <end position="50"/>
    </location>
</feature>
<dbReference type="InterPro" id="IPR007867">
    <property type="entry name" value="GMC_OxRtase_C"/>
</dbReference>
<dbReference type="GO" id="GO:0050660">
    <property type="term" value="F:flavin adenine dinucleotide binding"/>
    <property type="evidence" value="ECO:0007669"/>
    <property type="project" value="InterPro"/>
</dbReference>
<evidence type="ECO:0000256" key="3">
    <source>
        <dbReference type="PIRSR" id="PIRSR000137-2"/>
    </source>
</evidence>
<feature type="compositionally biased region" description="Pro residues" evidence="4">
    <location>
        <begin position="407"/>
        <end position="420"/>
    </location>
</feature>
<dbReference type="Pfam" id="PF05199">
    <property type="entry name" value="GMC_oxred_C"/>
    <property type="match status" value="1"/>
</dbReference>
<feature type="region of interest" description="Disordered" evidence="4">
    <location>
        <begin position="397"/>
        <end position="421"/>
    </location>
</feature>
<evidence type="ECO:0000256" key="4">
    <source>
        <dbReference type="SAM" id="MobiDB-lite"/>
    </source>
</evidence>
<dbReference type="PANTHER" id="PTHR11552:SF115">
    <property type="entry name" value="DEHYDROGENASE XPTC-RELATED"/>
    <property type="match status" value="1"/>
</dbReference>
<dbReference type="SMR" id="A0A194VVK2"/>
<dbReference type="PIRSF" id="PIRSF000137">
    <property type="entry name" value="Alcohol_oxidase"/>
    <property type="match status" value="1"/>
</dbReference>
<evidence type="ECO:0000256" key="1">
    <source>
        <dbReference type="ARBA" id="ARBA00010790"/>
    </source>
</evidence>
<evidence type="ECO:0000259" key="5">
    <source>
        <dbReference type="PROSITE" id="PS00624"/>
    </source>
</evidence>
<feature type="binding site" evidence="3">
    <location>
        <begin position="561"/>
        <end position="562"/>
    </location>
    <ligand>
        <name>FAD</name>
        <dbReference type="ChEBI" id="CHEBI:57692"/>
    </ligand>
</feature>
<dbReference type="AlphaFoldDB" id="A0A194VVK2"/>
<organism evidence="6 7">
    <name type="scientific">Cytospora mali</name>
    <name type="common">Apple Valsa canker fungus</name>
    <name type="synonym">Valsa mali</name>
    <dbReference type="NCBI Taxonomy" id="578113"/>
    <lineage>
        <taxon>Eukaryota</taxon>
        <taxon>Fungi</taxon>
        <taxon>Dikarya</taxon>
        <taxon>Ascomycota</taxon>
        <taxon>Pezizomycotina</taxon>
        <taxon>Sordariomycetes</taxon>
        <taxon>Sordariomycetidae</taxon>
        <taxon>Diaporthales</taxon>
        <taxon>Cytosporaceae</taxon>
        <taxon>Cytospora</taxon>
    </lineage>
</organism>
<dbReference type="InterPro" id="IPR036188">
    <property type="entry name" value="FAD/NAD-bd_sf"/>
</dbReference>
<dbReference type="EMBL" id="CM003100">
    <property type="protein sequence ID" value="KUI67918.1"/>
    <property type="molecule type" value="Genomic_DNA"/>
</dbReference>
<protein>
    <submittedName>
        <fullName evidence="6">Pyranose dehydrogenase</fullName>
    </submittedName>
</protein>
<feature type="domain" description="Glucose-methanol-choline oxidoreductase N-terminal" evidence="5">
    <location>
        <begin position="285"/>
        <end position="299"/>
    </location>
</feature>
<feature type="binding site" evidence="3">
    <location>
        <begin position="606"/>
        <end position="607"/>
    </location>
    <ligand>
        <name>FAD</name>
        <dbReference type="ChEBI" id="CHEBI:57692"/>
    </ligand>
</feature>